<proteinExistence type="predicted"/>
<sequence length="1099" mass="124106">MTRKRKGGSTRDVDFAPMNMTVSHNTRNFLKSRHTAVAVRRTKKPRQTVQHHLIEDVPSSRAASEPSQSEPSQLGLGDGDGDWQDAYEAGSVEPPSKRQRRETRAPKKKKRRVDLLREWMGIRDVFLDEIIRLEGLRAHSTPPLCAGCGNALGLVRCEDCVEQQLMCDECVCKEHPHEPLHRVTKWNGSFFAMYSLAAAGLTIQLGHDGRPCATPRERGNKITVIDITGIQTVTRTYVQLLRAGWWPATSTRPRTVTTLRTLKTFHAMTVQGKMNAYDFWNGLVRVSDGTGLYQPKNQYKDFIRTVRCFRNIRALKRAGRAHDPSGIDATSPGELAVECPACPHPRRNLPDTWENAPEEEQWKYASMFSMDANFKLKLKNRGLDDVELAPGWAYFVPNKPYQEHVDKHKDEVEMKACGSTFAAVDLANIPAQKRFTVNGVGAVICARHLFYLMNSVADLHKGERYCSMDYILLSAIAQTAAEMKKMVLTYDIACQFSKNFLRRMDQFPVELQIDVSQTDITFLIPKFHLLAHGTPCQVSYSLNFTEGVGRTCGEGIEAGWADTNGASLSTREMSGEGRHEALDDFFGAINWRKTVGLGNQLHRALKQAVPAYQRKQAVFEESTATFPPSVLQKWEAMLAAWHADPKKPNPYREPECITTIADVKLELAQQEADEVNRGVVSLHETSASVFLSVGLDLEDQQRALRTKAAGEEAKTKIGKAGLQDKRNALQHRVKAWRSIQLIYMPVASVLMAKEANALGPEEIARETRSNIENEKLWLPSAIPKEMWASGLTPNITQKAIRLRRAQAEDALHEIRRHLRIRMGLVHYKRVFVAGPSQRTNTRARQAIKTFNEKLARHVARYRGARAALAVLEPDGDWQDQLRVLRQEDIRAPREDDEGLGKGHREMSWIWRTLRHESRDAPRLDDNVSEEEVHEGLRVDWVKSRARARRWNEEIILLKEEMPRSVAFLQWKSTWWMDRAERRTHVRADILSGLRAYAARQAAVYSSLAASFKKQWTKSLADHQMSVEWPEPLPEVSLVAVSSVPVALTTAAPGDSETIRELHNESDTLAGLGHDVMSSSEDEPDEAVFGCDHSDDDVDV</sequence>
<gene>
    <name evidence="1" type="ORF">BV25DRAFT_1870510</name>
</gene>
<dbReference type="EMBL" id="MU277209">
    <property type="protein sequence ID" value="KAI0062049.1"/>
    <property type="molecule type" value="Genomic_DNA"/>
</dbReference>
<evidence type="ECO:0000313" key="1">
    <source>
        <dbReference type="EMBL" id="KAI0062049.1"/>
    </source>
</evidence>
<reference evidence="1" key="1">
    <citation type="submission" date="2021-03" db="EMBL/GenBank/DDBJ databases">
        <authorList>
            <consortium name="DOE Joint Genome Institute"/>
            <person name="Ahrendt S."/>
            <person name="Looney B.P."/>
            <person name="Miyauchi S."/>
            <person name="Morin E."/>
            <person name="Drula E."/>
            <person name="Courty P.E."/>
            <person name="Chicoki N."/>
            <person name="Fauchery L."/>
            <person name="Kohler A."/>
            <person name="Kuo A."/>
            <person name="Labutti K."/>
            <person name="Pangilinan J."/>
            <person name="Lipzen A."/>
            <person name="Riley R."/>
            <person name="Andreopoulos W."/>
            <person name="He G."/>
            <person name="Johnson J."/>
            <person name="Barry K.W."/>
            <person name="Grigoriev I.V."/>
            <person name="Nagy L."/>
            <person name="Hibbett D."/>
            <person name="Henrissat B."/>
            <person name="Matheny P.B."/>
            <person name="Labbe J."/>
            <person name="Martin F."/>
        </authorList>
    </citation>
    <scope>NUCLEOTIDE SEQUENCE</scope>
    <source>
        <strain evidence="1">HHB10654</strain>
    </source>
</reference>
<name>A0ACB8SZQ5_9AGAM</name>
<accession>A0ACB8SZQ5</accession>
<keyword evidence="2" id="KW-1185">Reference proteome</keyword>
<organism evidence="1 2">
    <name type="scientific">Artomyces pyxidatus</name>
    <dbReference type="NCBI Taxonomy" id="48021"/>
    <lineage>
        <taxon>Eukaryota</taxon>
        <taxon>Fungi</taxon>
        <taxon>Dikarya</taxon>
        <taxon>Basidiomycota</taxon>
        <taxon>Agaricomycotina</taxon>
        <taxon>Agaricomycetes</taxon>
        <taxon>Russulales</taxon>
        <taxon>Auriscalpiaceae</taxon>
        <taxon>Artomyces</taxon>
    </lineage>
</organism>
<protein>
    <submittedName>
        <fullName evidence="1">Uncharacterized protein</fullName>
    </submittedName>
</protein>
<comment type="caution">
    <text evidence="1">The sequence shown here is derived from an EMBL/GenBank/DDBJ whole genome shotgun (WGS) entry which is preliminary data.</text>
</comment>
<reference evidence="1" key="2">
    <citation type="journal article" date="2022" name="New Phytol.">
        <title>Evolutionary transition to the ectomycorrhizal habit in the genomes of a hyperdiverse lineage of mushroom-forming fungi.</title>
        <authorList>
            <person name="Looney B."/>
            <person name="Miyauchi S."/>
            <person name="Morin E."/>
            <person name="Drula E."/>
            <person name="Courty P.E."/>
            <person name="Kohler A."/>
            <person name="Kuo A."/>
            <person name="LaButti K."/>
            <person name="Pangilinan J."/>
            <person name="Lipzen A."/>
            <person name="Riley R."/>
            <person name="Andreopoulos W."/>
            <person name="He G."/>
            <person name="Johnson J."/>
            <person name="Nolan M."/>
            <person name="Tritt A."/>
            <person name="Barry K.W."/>
            <person name="Grigoriev I.V."/>
            <person name="Nagy L.G."/>
            <person name="Hibbett D."/>
            <person name="Henrissat B."/>
            <person name="Matheny P.B."/>
            <person name="Labbe J."/>
            <person name="Martin F.M."/>
        </authorList>
    </citation>
    <scope>NUCLEOTIDE SEQUENCE</scope>
    <source>
        <strain evidence="1">HHB10654</strain>
    </source>
</reference>
<evidence type="ECO:0000313" key="2">
    <source>
        <dbReference type="Proteomes" id="UP000814140"/>
    </source>
</evidence>
<dbReference type="Proteomes" id="UP000814140">
    <property type="component" value="Unassembled WGS sequence"/>
</dbReference>